<evidence type="ECO:0000256" key="3">
    <source>
        <dbReference type="ARBA" id="ARBA00038502"/>
    </source>
</evidence>
<dbReference type="EMBL" id="JACHGW010000004">
    <property type="protein sequence ID" value="MBB6052267.1"/>
    <property type="molecule type" value="Genomic_DNA"/>
</dbReference>
<gene>
    <name evidence="5" type="ORF">HNQ39_004088</name>
</gene>
<dbReference type="RefSeq" id="WP_184200997.1">
    <property type="nucleotide sequence ID" value="NZ_JACHGW010000004.1"/>
</dbReference>
<evidence type="ECO:0000313" key="6">
    <source>
        <dbReference type="Proteomes" id="UP000520814"/>
    </source>
</evidence>
<dbReference type="SUPFAM" id="SSF55729">
    <property type="entry name" value="Acyl-CoA N-acyltransferases (Nat)"/>
    <property type="match status" value="1"/>
</dbReference>
<accession>A0A7W9SSX0</accession>
<dbReference type="InterPro" id="IPR016181">
    <property type="entry name" value="Acyl_CoA_acyltransferase"/>
</dbReference>
<evidence type="ECO:0000256" key="1">
    <source>
        <dbReference type="ARBA" id="ARBA00022679"/>
    </source>
</evidence>
<comment type="caution">
    <text evidence="5">The sequence shown here is derived from an EMBL/GenBank/DDBJ whole genome shotgun (WGS) entry which is preliminary data.</text>
</comment>
<organism evidence="5 6">
    <name type="scientific">Armatimonas rosea</name>
    <dbReference type="NCBI Taxonomy" id="685828"/>
    <lineage>
        <taxon>Bacteria</taxon>
        <taxon>Bacillati</taxon>
        <taxon>Armatimonadota</taxon>
        <taxon>Armatimonadia</taxon>
        <taxon>Armatimonadales</taxon>
        <taxon>Armatimonadaceae</taxon>
        <taxon>Armatimonas</taxon>
    </lineage>
</organism>
<sequence length="178" mass="20050">MLETDRLLLRPFTLDDAPRVFELASVPEVAATSLNIPHPYPESLAADWIGKHPAEAKKGMHVLAITRKTDSLLLGGISLGITHRHHRAELGYWLGLPYWNQGYATEAVRRMIAWGFTEHKLNRIFAQHFACNPASGRVMQKAGMTFEGVLRDCIQKDGVYHDTPMYSILRAEWVNSSP</sequence>
<dbReference type="Gene3D" id="3.40.630.30">
    <property type="match status" value="1"/>
</dbReference>
<name>A0A7W9SSX0_ARMRO</name>
<dbReference type="PANTHER" id="PTHR43792">
    <property type="entry name" value="GNAT FAMILY, PUTATIVE (AFU_ORTHOLOGUE AFUA_3G00765)-RELATED-RELATED"/>
    <property type="match status" value="1"/>
</dbReference>
<evidence type="ECO:0000259" key="4">
    <source>
        <dbReference type="PROSITE" id="PS51186"/>
    </source>
</evidence>
<dbReference type="Proteomes" id="UP000520814">
    <property type="component" value="Unassembled WGS sequence"/>
</dbReference>
<reference evidence="5 6" key="1">
    <citation type="submission" date="2020-08" db="EMBL/GenBank/DDBJ databases">
        <title>Genomic Encyclopedia of Type Strains, Phase IV (KMG-IV): sequencing the most valuable type-strain genomes for metagenomic binning, comparative biology and taxonomic classification.</title>
        <authorList>
            <person name="Goeker M."/>
        </authorList>
    </citation>
    <scope>NUCLEOTIDE SEQUENCE [LARGE SCALE GENOMIC DNA]</scope>
    <source>
        <strain evidence="5 6">DSM 23562</strain>
    </source>
</reference>
<dbReference type="Pfam" id="PF13302">
    <property type="entry name" value="Acetyltransf_3"/>
    <property type="match status" value="1"/>
</dbReference>
<proteinExistence type="inferred from homology"/>
<evidence type="ECO:0000313" key="5">
    <source>
        <dbReference type="EMBL" id="MBB6052267.1"/>
    </source>
</evidence>
<dbReference type="AlphaFoldDB" id="A0A7W9SSX0"/>
<comment type="similarity">
    <text evidence="3">Belongs to the acetyltransferase family. RimJ subfamily.</text>
</comment>
<dbReference type="GO" id="GO:0016747">
    <property type="term" value="F:acyltransferase activity, transferring groups other than amino-acyl groups"/>
    <property type="evidence" value="ECO:0007669"/>
    <property type="project" value="InterPro"/>
</dbReference>
<keyword evidence="1 5" id="KW-0808">Transferase</keyword>
<feature type="domain" description="N-acetyltransferase" evidence="4">
    <location>
        <begin position="7"/>
        <end position="166"/>
    </location>
</feature>
<dbReference type="InterPro" id="IPR051531">
    <property type="entry name" value="N-acetyltransferase"/>
</dbReference>
<keyword evidence="2" id="KW-0012">Acyltransferase</keyword>
<dbReference type="PROSITE" id="PS51186">
    <property type="entry name" value="GNAT"/>
    <property type="match status" value="1"/>
</dbReference>
<protein>
    <submittedName>
        <fullName evidence="5">RimJ/RimL family protein N-acetyltransferase</fullName>
    </submittedName>
</protein>
<dbReference type="PANTHER" id="PTHR43792:SF8">
    <property type="entry name" value="[RIBOSOMAL PROTEIN US5]-ALANINE N-ACETYLTRANSFERASE"/>
    <property type="match status" value="1"/>
</dbReference>
<dbReference type="InterPro" id="IPR000182">
    <property type="entry name" value="GNAT_dom"/>
</dbReference>
<keyword evidence="6" id="KW-1185">Reference proteome</keyword>
<evidence type="ECO:0000256" key="2">
    <source>
        <dbReference type="ARBA" id="ARBA00023315"/>
    </source>
</evidence>